<dbReference type="PANTHER" id="PTHR10285">
    <property type="entry name" value="URIDINE KINASE"/>
    <property type="match status" value="1"/>
</dbReference>
<protein>
    <submittedName>
        <fullName evidence="2">Pantothenate kinase</fullName>
    </submittedName>
</protein>
<organism evidence="2 3">
    <name type="scientific">Cellulomonas carbonis T26</name>
    <dbReference type="NCBI Taxonomy" id="947969"/>
    <lineage>
        <taxon>Bacteria</taxon>
        <taxon>Bacillati</taxon>
        <taxon>Actinomycetota</taxon>
        <taxon>Actinomycetes</taxon>
        <taxon>Micrococcales</taxon>
        <taxon>Cellulomonadaceae</taxon>
        <taxon>Cellulomonas</taxon>
    </lineage>
</organism>
<feature type="domain" description="Phosphoribulokinase/uridine kinase" evidence="1">
    <location>
        <begin position="49"/>
        <end position="234"/>
    </location>
</feature>
<dbReference type="Pfam" id="PF00485">
    <property type="entry name" value="PRK"/>
    <property type="match status" value="1"/>
</dbReference>
<dbReference type="Proteomes" id="UP000029839">
    <property type="component" value="Unassembled WGS sequence"/>
</dbReference>
<keyword evidence="3" id="KW-1185">Reference proteome</keyword>
<dbReference type="AlphaFoldDB" id="A0A0A0BPQ5"/>
<name>A0A0A0BPQ5_9CELL</name>
<comment type="caution">
    <text evidence="2">The sequence shown here is derived from an EMBL/GenBank/DDBJ whole genome shotgun (WGS) entry which is preliminary data.</text>
</comment>
<dbReference type="SUPFAM" id="SSF52540">
    <property type="entry name" value="P-loop containing nucleoside triphosphate hydrolases"/>
    <property type="match status" value="1"/>
</dbReference>
<reference evidence="2 3" key="1">
    <citation type="submission" date="2013-08" db="EMBL/GenBank/DDBJ databases">
        <title>Genome sequencing of Cellulomonas carbonis T26.</title>
        <authorList>
            <person name="Chen F."/>
            <person name="Li Y."/>
            <person name="Wang G."/>
        </authorList>
    </citation>
    <scope>NUCLEOTIDE SEQUENCE [LARGE SCALE GENOMIC DNA]</scope>
    <source>
        <strain evidence="2 3">T26</strain>
    </source>
</reference>
<keyword evidence="2" id="KW-0808">Transferase</keyword>
<reference evidence="2 3" key="2">
    <citation type="journal article" date="2015" name="Stand. Genomic Sci.">
        <title>Draft genome sequence of Cellulomonas carbonis T26(T) and comparative analysis of six Cellulomonas genomes.</title>
        <authorList>
            <person name="Zhuang W."/>
            <person name="Zhang S."/>
            <person name="Xia X."/>
            <person name="Wang G."/>
        </authorList>
    </citation>
    <scope>NUCLEOTIDE SEQUENCE [LARGE SCALE GENOMIC DNA]</scope>
    <source>
        <strain evidence="2 3">T26</strain>
    </source>
</reference>
<keyword evidence="2" id="KW-0418">Kinase</keyword>
<dbReference type="InterPro" id="IPR006083">
    <property type="entry name" value="PRK/URK"/>
</dbReference>
<dbReference type="GO" id="GO:0005524">
    <property type="term" value="F:ATP binding"/>
    <property type="evidence" value="ECO:0007669"/>
    <property type="project" value="InterPro"/>
</dbReference>
<evidence type="ECO:0000259" key="1">
    <source>
        <dbReference type="Pfam" id="PF00485"/>
    </source>
</evidence>
<dbReference type="Gene3D" id="3.40.50.300">
    <property type="entry name" value="P-loop containing nucleotide triphosphate hydrolases"/>
    <property type="match status" value="2"/>
</dbReference>
<dbReference type="InterPro" id="IPR027417">
    <property type="entry name" value="P-loop_NTPase"/>
</dbReference>
<dbReference type="EMBL" id="AXCY01000070">
    <property type="protein sequence ID" value="KGM09940.1"/>
    <property type="molecule type" value="Genomic_DNA"/>
</dbReference>
<accession>A0A0A0BPQ5</accession>
<gene>
    <name evidence="2" type="ORF">N868_17650</name>
</gene>
<dbReference type="GO" id="GO:0016301">
    <property type="term" value="F:kinase activity"/>
    <property type="evidence" value="ECO:0007669"/>
    <property type="project" value="UniProtKB-KW"/>
</dbReference>
<evidence type="ECO:0000313" key="2">
    <source>
        <dbReference type="EMBL" id="KGM09940.1"/>
    </source>
</evidence>
<sequence length="237" mass="25121">MGVRADEATAAPVNTSVPAAAGVTVLDADAAVRRVVASAEWLPADDRVVLGIAGPPGAGKSTLAERVVDEARAAGVASVLVPMDGFHLVQSELERLGRADRKGAPDTFDAPAFVAALRRVREQRPGTPTVHLPLFDRAIEEPVAGAVPVEPEDRLVVVEGNYLLHDDGPGADVRGLLDESWYLDLTDDVRVARLVARHVAFGKDPAATRDWVLRSDERDARLVAAGRGRADVVVRLG</sequence>
<evidence type="ECO:0000313" key="3">
    <source>
        <dbReference type="Proteomes" id="UP000029839"/>
    </source>
</evidence>
<dbReference type="NCBIfam" id="NF006743">
    <property type="entry name" value="PRK09270.1-2"/>
    <property type="match status" value="1"/>
</dbReference>
<proteinExistence type="predicted"/>